<gene>
    <name evidence="4" type="ORF">E3N88_44550</name>
</gene>
<accession>A0A5N6LBZ4</accession>
<dbReference type="InterPro" id="IPR043128">
    <property type="entry name" value="Rev_trsase/Diguanyl_cyclase"/>
</dbReference>
<evidence type="ECO:0000259" key="3">
    <source>
        <dbReference type="Pfam" id="PF03732"/>
    </source>
</evidence>
<dbReference type="PANTHER" id="PTHR24559">
    <property type="entry name" value="TRANSPOSON TY3-I GAG-POL POLYPROTEIN"/>
    <property type="match status" value="1"/>
</dbReference>
<evidence type="ECO:0000259" key="2">
    <source>
        <dbReference type="Pfam" id="PF00078"/>
    </source>
</evidence>
<evidence type="ECO:0000313" key="4">
    <source>
        <dbReference type="EMBL" id="KAD0260895.1"/>
    </source>
</evidence>
<dbReference type="InterPro" id="IPR000477">
    <property type="entry name" value="RT_dom"/>
</dbReference>
<comment type="caution">
    <text evidence="4">The sequence shown here is derived from an EMBL/GenBank/DDBJ whole genome shotgun (WGS) entry which is preliminary data.</text>
</comment>
<feature type="region of interest" description="Disordered" evidence="1">
    <location>
        <begin position="540"/>
        <end position="566"/>
    </location>
</feature>
<keyword evidence="5" id="KW-1185">Reference proteome</keyword>
<dbReference type="Proteomes" id="UP000326396">
    <property type="component" value="Unassembled WGS sequence"/>
</dbReference>
<evidence type="ECO:0000256" key="1">
    <source>
        <dbReference type="SAM" id="MobiDB-lite"/>
    </source>
</evidence>
<feature type="domain" description="Retrotransposon gag" evidence="3">
    <location>
        <begin position="157"/>
        <end position="250"/>
    </location>
</feature>
<dbReference type="InterPro" id="IPR053134">
    <property type="entry name" value="RNA-dir_DNA_polymerase"/>
</dbReference>
<feature type="compositionally biased region" description="Polar residues" evidence="1">
    <location>
        <begin position="401"/>
        <end position="421"/>
    </location>
</feature>
<dbReference type="Gene3D" id="3.10.10.10">
    <property type="entry name" value="HIV Type 1 Reverse Transcriptase, subunit A, domain 1"/>
    <property type="match status" value="1"/>
</dbReference>
<dbReference type="PANTHER" id="PTHR24559:SF444">
    <property type="entry name" value="REVERSE TRANSCRIPTASE DOMAIN-CONTAINING PROTEIN"/>
    <property type="match status" value="1"/>
</dbReference>
<dbReference type="AlphaFoldDB" id="A0A5N6LBZ4"/>
<feature type="region of interest" description="Disordered" evidence="1">
    <location>
        <begin position="362"/>
        <end position="425"/>
    </location>
</feature>
<dbReference type="EMBL" id="SZYD01001831">
    <property type="protein sequence ID" value="KAD0260895.1"/>
    <property type="molecule type" value="Genomic_DNA"/>
</dbReference>
<dbReference type="Pfam" id="PF00078">
    <property type="entry name" value="RVT_1"/>
    <property type="match status" value="1"/>
</dbReference>
<proteinExistence type="predicted"/>
<dbReference type="OrthoDB" id="1738562at2759"/>
<feature type="domain" description="Reverse transcriptase" evidence="2">
    <location>
        <begin position="1014"/>
        <end position="1175"/>
    </location>
</feature>
<evidence type="ECO:0000313" key="5">
    <source>
        <dbReference type="Proteomes" id="UP000326396"/>
    </source>
</evidence>
<dbReference type="CDD" id="cd01647">
    <property type="entry name" value="RT_LTR"/>
    <property type="match status" value="1"/>
</dbReference>
<sequence length="1253" mass="141641">MPHTRSQGPPPVLAFEEPEQEFHTNLRSRFSQVRVLAPILFSPSSSTPSSPSHTPISPFPISPVYFDMAEEMPPPVRRTVHDRACDGFTGVRNPVTRPVFANDATWQFPSYIMTAITNSIQFNGLDDEDAPGHLSRFSRICNTFNLHGVSEDNICLQLFPFSLASRASTWFDSLPENSITTWDDLRKKFLKKYFPPSKAARLRDQIHSFHMEPDESYSAAWERFHTLLSKCPQHGLSEWALVEKFYNGLTLEKQIMFNTAAGGHIMEMKDTDECIDMFESFARAEQQQKPSTRSSTTKATNTSSVARGVYQVAPDTSLAATIESLARDMKELKTQLKKCEICRGGHATAECPITDQEQLDSINSGWNKPFTSNFNSNPNPNWNPNSNWRNSNNNWRGNNSYQPRQNQAANENSGAGPSSSGDPEVKDMLKQQMQMLQQLIAKDQHTQVKLQEHDTLLRNQQSAFLDLQRSVGDIAKRLDERQGGSFSGNTEANPKGHVKAVTTRSGRGGEKEVEKSPDVDVEEPVDEEIELETPDRVHQRLGPASTAPIGESSVEKKGVEVEKKKMEEKRTPEVDISRLPYPARALQQKYAQEYGHFLEMFKQLKINLPFVEALQHMPKYAKFLKDLLSNKKKLESLSTVTLGARCSALVQNKLPEKLDDPGVFTIPCLFGSSSVNHALADLGASINLMPYSTYQKLDLGDPSPTRMSITLADRSVKYPRGIVENVLVKVDKFVFPADFVILDMEADDRVPLIMGRPFLRTAKAMIDVFEGKITLRVGEENVTFDVRKSMKHSNGQDDSVYFLDSFIPYIDRCLDYISGSDLLKDQDLGEENQAVEIDASSEHIPSSLASKPPEYPTAFEVFESTDPVEKPSVEAPPSLELKELPSHLEYAFLDGDSDLPVIISSSLTEEEKSRLIDVLKANRQAIAWKLMDIKGIHPSFCTHRILMEEDYKPVVQPQRRLNPNMSEVVKKEVLKLLDAGLIYPISDSAWVSPVQVVPKKGGMTVIVNEKKELIPSRTVTGWRVCIDYRRLNDATRKDHFPLPFIDQMLERLSGQQFYCFLDGFSGYFQIPIAPEDQEKTTFTCPYGTFAYRRMPFGLCNAPATFQRCMVAIFQDMIETSMEVFMDDFSVFGSSFDHCLQNLDRMLARCVETNLMLNWEKCHFMVTEGIVLGHKISRDGIEVDRAKIDTISKLPPPTNVRAVRSFLESLWEEQQRLGQMMRLLFAHFEIEIPEWFRASDQPQQPGGDADEPHD</sequence>
<dbReference type="Gene3D" id="2.40.70.10">
    <property type="entry name" value="Acid Proteases"/>
    <property type="match status" value="1"/>
</dbReference>
<name>A0A5N6LBZ4_9ASTR</name>
<feature type="compositionally biased region" description="Basic and acidic residues" evidence="1">
    <location>
        <begin position="507"/>
        <end position="518"/>
    </location>
</feature>
<dbReference type="InterPro" id="IPR043502">
    <property type="entry name" value="DNA/RNA_pol_sf"/>
</dbReference>
<feature type="region of interest" description="Disordered" evidence="1">
    <location>
        <begin position="481"/>
        <end position="525"/>
    </location>
</feature>
<organism evidence="4 5">
    <name type="scientific">Mikania micrantha</name>
    <name type="common">bitter vine</name>
    <dbReference type="NCBI Taxonomy" id="192012"/>
    <lineage>
        <taxon>Eukaryota</taxon>
        <taxon>Viridiplantae</taxon>
        <taxon>Streptophyta</taxon>
        <taxon>Embryophyta</taxon>
        <taxon>Tracheophyta</taxon>
        <taxon>Spermatophyta</taxon>
        <taxon>Magnoliopsida</taxon>
        <taxon>eudicotyledons</taxon>
        <taxon>Gunneridae</taxon>
        <taxon>Pentapetalae</taxon>
        <taxon>asterids</taxon>
        <taxon>campanulids</taxon>
        <taxon>Asterales</taxon>
        <taxon>Asteraceae</taxon>
        <taxon>Asteroideae</taxon>
        <taxon>Heliantheae alliance</taxon>
        <taxon>Eupatorieae</taxon>
        <taxon>Mikania</taxon>
    </lineage>
</organism>
<feature type="compositionally biased region" description="Basic and acidic residues" evidence="1">
    <location>
        <begin position="553"/>
        <end position="566"/>
    </location>
</feature>
<protein>
    <recommendedName>
        <fullName evidence="6">Reverse transcriptase domain-containing protein</fullName>
    </recommendedName>
</protein>
<evidence type="ECO:0008006" key="6">
    <source>
        <dbReference type="Google" id="ProtNLM"/>
    </source>
</evidence>
<dbReference type="InterPro" id="IPR005162">
    <property type="entry name" value="Retrotrans_gag_dom"/>
</dbReference>
<reference evidence="4 5" key="1">
    <citation type="submission" date="2019-05" db="EMBL/GenBank/DDBJ databases">
        <title>Mikania micrantha, genome provides insights into the molecular mechanism of rapid growth.</title>
        <authorList>
            <person name="Liu B."/>
        </authorList>
    </citation>
    <scope>NUCLEOTIDE SEQUENCE [LARGE SCALE GENOMIC DNA]</scope>
    <source>
        <strain evidence="4">NLD-2019</strain>
        <tissue evidence="4">Leaf</tissue>
    </source>
</reference>
<dbReference type="CDD" id="cd00303">
    <property type="entry name" value="retropepsin_like"/>
    <property type="match status" value="1"/>
</dbReference>
<dbReference type="InterPro" id="IPR021109">
    <property type="entry name" value="Peptidase_aspartic_dom_sf"/>
</dbReference>
<feature type="compositionally biased region" description="Polar residues" evidence="1">
    <location>
        <begin position="362"/>
        <end position="371"/>
    </location>
</feature>
<feature type="compositionally biased region" description="Low complexity" evidence="1">
    <location>
        <begin position="372"/>
        <end position="400"/>
    </location>
</feature>
<dbReference type="Gene3D" id="3.30.70.270">
    <property type="match status" value="1"/>
</dbReference>
<dbReference type="SUPFAM" id="SSF56672">
    <property type="entry name" value="DNA/RNA polymerases"/>
    <property type="match status" value="1"/>
</dbReference>
<dbReference type="Pfam" id="PF03732">
    <property type="entry name" value="Retrotrans_gag"/>
    <property type="match status" value="1"/>
</dbReference>